<dbReference type="GO" id="GO:0016810">
    <property type="term" value="F:hydrolase activity, acting on carbon-nitrogen (but not peptide) bonds"/>
    <property type="evidence" value="ECO:0007669"/>
    <property type="project" value="InterPro"/>
</dbReference>
<dbReference type="Proteomes" id="UP000190951">
    <property type="component" value="Chromosome"/>
</dbReference>
<evidence type="ECO:0000256" key="1">
    <source>
        <dbReference type="ARBA" id="ARBA00004613"/>
    </source>
</evidence>
<dbReference type="CDD" id="cd10918">
    <property type="entry name" value="CE4_NodB_like_5s_6s"/>
    <property type="match status" value="1"/>
</dbReference>
<dbReference type="InterPro" id="IPR011330">
    <property type="entry name" value="Glyco_hydro/deAcase_b/a-brl"/>
</dbReference>
<dbReference type="InterPro" id="IPR002509">
    <property type="entry name" value="NODB_dom"/>
</dbReference>
<proteinExistence type="predicted"/>
<keyword evidence="4" id="KW-1185">Reference proteome</keyword>
<keyword evidence="2" id="KW-0732">Signal</keyword>
<dbReference type="SUPFAM" id="SSF88713">
    <property type="entry name" value="Glycoside hydrolase/deacetylase"/>
    <property type="match status" value="1"/>
</dbReference>
<name>A0A1S8L9W3_9CLOT</name>
<dbReference type="Gene3D" id="3.20.20.370">
    <property type="entry name" value="Glycoside hydrolase/deacetylase"/>
    <property type="match status" value="1"/>
</dbReference>
<dbReference type="PANTHER" id="PTHR34216:SF3">
    <property type="entry name" value="POLY-BETA-1,6-N-ACETYL-D-GLUCOSAMINE N-DEACETYLASE"/>
    <property type="match status" value="1"/>
</dbReference>
<dbReference type="AlphaFoldDB" id="A0A1S8L9W3"/>
<dbReference type="EMBL" id="CP096983">
    <property type="protein sequence ID" value="URZ10066.1"/>
    <property type="molecule type" value="Genomic_DNA"/>
</dbReference>
<dbReference type="GO" id="GO:0005576">
    <property type="term" value="C:extracellular region"/>
    <property type="evidence" value="ECO:0007669"/>
    <property type="project" value="UniProtKB-SubCell"/>
</dbReference>
<accession>A0A1S8L9W3</accession>
<sequence length="295" mass="34591">MSKLKKILLIIVTILVIALCLMIIKDYYKNYKNVAYSKELTKQNVVKDLQSNNQIPVLMYHEIDDSKGINLMKVNKEAFKQQMKYLKDNKYNTLTIDEFYDCIVNNKKVPSKSVLITFDDGYEDDYKNVYPILKKYNFHATMFIITGYLDKGTVYLKSNEVKEMSDNGIDIEGHTVSHPYLDKLTYNNQLKQLEESKIKLENVCKKTVRFIAYPYGAYNKDTINAEKKLGYIMGFTTNGKWANLSKGVYALNRIYIFPQYDLNNFKERLDNPNYSQVVHPIKSIEALYYSVRSWY</sequence>
<reference evidence="3 4" key="1">
    <citation type="submission" date="2022-04" db="EMBL/GenBank/DDBJ databases">
        <title>Genome sequence of C. roseum typestrain.</title>
        <authorList>
            <person name="Poehlein A."/>
            <person name="Schoch T."/>
            <person name="Duerre P."/>
            <person name="Daniel R."/>
        </authorList>
    </citation>
    <scope>NUCLEOTIDE SEQUENCE [LARGE SCALE GENOMIC DNA]</scope>
    <source>
        <strain evidence="3 4">DSM 7320</strain>
    </source>
</reference>
<protein>
    <submittedName>
        <fullName evidence="3">Uncharacterized protein</fullName>
    </submittedName>
</protein>
<organism evidence="3 4">
    <name type="scientific">Clostridium felsineum</name>
    <dbReference type="NCBI Taxonomy" id="36839"/>
    <lineage>
        <taxon>Bacteria</taxon>
        <taxon>Bacillati</taxon>
        <taxon>Bacillota</taxon>
        <taxon>Clostridia</taxon>
        <taxon>Eubacteriales</taxon>
        <taxon>Clostridiaceae</taxon>
        <taxon>Clostridium</taxon>
    </lineage>
</organism>
<evidence type="ECO:0000313" key="3">
    <source>
        <dbReference type="EMBL" id="URZ10066.1"/>
    </source>
</evidence>
<dbReference type="GO" id="GO:0005975">
    <property type="term" value="P:carbohydrate metabolic process"/>
    <property type="evidence" value="ECO:0007669"/>
    <property type="project" value="InterPro"/>
</dbReference>
<dbReference type="Pfam" id="PF01522">
    <property type="entry name" value="Polysacc_deac_1"/>
    <property type="match status" value="1"/>
</dbReference>
<dbReference type="PROSITE" id="PS51677">
    <property type="entry name" value="NODB"/>
    <property type="match status" value="1"/>
</dbReference>
<dbReference type="KEGG" id="crw:CROST_007740"/>
<dbReference type="STRING" id="84029.CROST_15690"/>
<comment type="subcellular location">
    <subcellularLocation>
        <location evidence="1">Secreted</location>
    </subcellularLocation>
</comment>
<dbReference type="InterPro" id="IPR051398">
    <property type="entry name" value="Polysacch_Deacetylase"/>
</dbReference>
<evidence type="ECO:0000256" key="2">
    <source>
        <dbReference type="ARBA" id="ARBA00022729"/>
    </source>
</evidence>
<evidence type="ECO:0000313" key="4">
    <source>
        <dbReference type="Proteomes" id="UP000190951"/>
    </source>
</evidence>
<dbReference type="PANTHER" id="PTHR34216">
    <property type="match status" value="1"/>
</dbReference>
<gene>
    <name evidence="3" type="ORF">CROST_007740</name>
</gene>